<name>A0A165A7I2_9CRUS</name>
<evidence type="ECO:0000313" key="1">
    <source>
        <dbReference type="EMBL" id="KZS17268.1"/>
    </source>
</evidence>
<keyword evidence="2" id="KW-1185">Reference proteome</keyword>
<reference evidence="1 2" key="1">
    <citation type="submission" date="2016-03" db="EMBL/GenBank/DDBJ databases">
        <title>EvidentialGene: Evidence-directed Construction of Genes on Genomes.</title>
        <authorList>
            <person name="Gilbert D.G."/>
            <person name="Choi J.-H."/>
            <person name="Mockaitis K."/>
            <person name="Colbourne J."/>
            <person name="Pfrender M."/>
        </authorList>
    </citation>
    <scope>NUCLEOTIDE SEQUENCE [LARGE SCALE GENOMIC DNA]</scope>
    <source>
        <strain evidence="1 2">Xinb3</strain>
        <tissue evidence="1">Complete organism</tissue>
    </source>
</reference>
<accession>A0A165A7I2</accession>
<dbReference type="EMBL" id="LRGB01000642">
    <property type="protein sequence ID" value="KZS17268.1"/>
    <property type="molecule type" value="Genomic_DNA"/>
</dbReference>
<dbReference type="Proteomes" id="UP000076858">
    <property type="component" value="Unassembled WGS sequence"/>
</dbReference>
<evidence type="ECO:0000313" key="2">
    <source>
        <dbReference type="Proteomes" id="UP000076858"/>
    </source>
</evidence>
<protein>
    <submittedName>
        <fullName evidence="1">Uncharacterized protein</fullName>
    </submittedName>
</protein>
<dbReference type="AlphaFoldDB" id="A0A165A7I2"/>
<organism evidence="1 2">
    <name type="scientific">Daphnia magna</name>
    <dbReference type="NCBI Taxonomy" id="35525"/>
    <lineage>
        <taxon>Eukaryota</taxon>
        <taxon>Metazoa</taxon>
        <taxon>Ecdysozoa</taxon>
        <taxon>Arthropoda</taxon>
        <taxon>Crustacea</taxon>
        <taxon>Branchiopoda</taxon>
        <taxon>Diplostraca</taxon>
        <taxon>Cladocera</taxon>
        <taxon>Anomopoda</taxon>
        <taxon>Daphniidae</taxon>
        <taxon>Daphnia</taxon>
    </lineage>
</organism>
<gene>
    <name evidence="1" type="ORF">APZ42_016890</name>
</gene>
<sequence>MSSGKTCNEVSQCLIVVVLVTRKRKKKMEICDEDLKKERKTSGSCFIFFFILDVGKIKRTSCCVQQFKSCSNGLVCVSTM</sequence>
<comment type="caution">
    <text evidence="1">The sequence shown here is derived from an EMBL/GenBank/DDBJ whole genome shotgun (WGS) entry which is preliminary data.</text>
</comment>
<proteinExistence type="predicted"/>